<dbReference type="InterPro" id="IPR004358">
    <property type="entry name" value="Sig_transdc_His_kin-like_C"/>
</dbReference>
<dbReference type="Pfam" id="PF02518">
    <property type="entry name" value="HATPase_c"/>
    <property type="match status" value="1"/>
</dbReference>
<keyword evidence="8" id="KW-0418">Kinase</keyword>
<keyword evidence="9" id="KW-0067">ATP-binding</keyword>
<dbReference type="InterPro" id="IPR058619">
    <property type="entry name" value="PhoQ/CarS-like_HATPase"/>
</dbReference>
<evidence type="ECO:0000313" key="15">
    <source>
        <dbReference type="Proteomes" id="UP000033633"/>
    </source>
</evidence>
<dbReference type="SMART" id="SM00387">
    <property type="entry name" value="HATPase_c"/>
    <property type="match status" value="1"/>
</dbReference>
<keyword evidence="6 12" id="KW-0812">Transmembrane</keyword>
<dbReference type="SUPFAM" id="SSF55874">
    <property type="entry name" value="ATPase domain of HSP90 chaperone/DNA topoisomerase II/histidine kinase"/>
    <property type="match status" value="1"/>
</dbReference>
<dbReference type="OrthoDB" id="9809567at2"/>
<comment type="caution">
    <text evidence="14">The sequence shown here is derived from an EMBL/GenBank/DDBJ whole genome shotgun (WGS) entry which is preliminary data.</text>
</comment>
<name>A0A0F5VEV6_9GAMM</name>
<dbReference type="RefSeq" id="WP_046219718.1">
    <property type="nucleotide sequence ID" value="NZ_JWYV01000003.1"/>
</dbReference>
<keyword evidence="15" id="KW-1185">Reference proteome</keyword>
<dbReference type="InterPro" id="IPR005467">
    <property type="entry name" value="His_kinase_dom"/>
</dbReference>
<accession>A0A0F5VEV6</accession>
<feature type="transmembrane region" description="Helical" evidence="12">
    <location>
        <begin position="168"/>
        <end position="190"/>
    </location>
</feature>
<dbReference type="Gene3D" id="3.30.565.10">
    <property type="entry name" value="Histidine kinase-like ATPase, C-terminal domain"/>
    <property type="match status" value="1"/>
</dbReference>
<gene>
    <name evidence="14" type="ORF">KY46_05940</name>
</gene>
<dbReference type="PANTHER" id="PTHR45436:SF4">
    <property type="entry name" value="SENSOR PROTEIN PHOQ"/>
    <property type="match status" value="1"/>
</dbReference>
<dbReference type="GO" id="GO:0004673">
    <property type="term" value="F:protein histidine kinase activity"/>
    <property type="evidence" value="ECO:0007669"/>
    <property type="project" value="UniProtKB-EC"/>
</dbReference>
<evidence type="ECO:0000313" key="14">
    <source>
        <dbReference type="EMBL" id="KKD00649.1"/>
    </source>
</evidence>
<feature type="domain" description="Histidine kinase" evidence="13">
    <location>
        <begin position="246"/>
        <end position="448"/>
    </location>
</feature>
<protein>
    <recommendedName>
        <fullName evidence="3">histidine kinase</fullName>
        <ecNumber evidence="3">2.7.13.3</ecNumber>
    </recommendedName>
</protein>
<evidence type="ECO:0000256" key="7">
    <source>
        <dbReference type="ARBA" id="ARBA00022741"/>
    </source>
</evidence>
<feature type="transmembrane region" description="Helical" evidence="12">
    <location>
        <begin position="12"/>
        <end position="32"/>
    </location>
</feature>
<keyword evidence="4" id="KW-0597">Phosphoprotein</keyword>
<evidence type="ECO:0000256" key="4">
    <source>
        <dbReference type="ARBA" id="ARBA00022553"/>
    </source>
</evidence>
<dbReference type="InterPro" id="IPR050428">
    <property type="entry name" value="TCS_sensor_his_kinase"/>
</dbReference>
<dbReference type="EC" id="2.7.13.3" evidence="3"/>
<keyword evidence="11 12" id="KW-0472">Membrane</keyword>
<evidence type="ECO:0000256" key="5">
    <source>
        <dbReference type="ARBA" id="ARBA00022679"/>
    </source>
</evidence>
<reference evidence="14 15" key="1">
    <citation type="submission" date="2014-12" db="EMBL/GenBank/DDBJ databases">
        <title>Mercury Reductase activity and rhizosphere competence traits in the genome of root associated Photobacterium halotolerans MELD1.</title>
        <authorList>
            <person name="Mathew D.C."/>
            <person name="Huang C.-C."/>
        </authorList>
    </citation>
    <scope>NUCLEOTIDE SEQUENCE [LARGE SCALE GENOMIC DNA]</scope>
    <source>
        <strain evidence="14 15">MELD1</strain>
    </source>
</reference>
<dbReference type="EMBL" id="JWYV01000003">
    <property type="protein sequence ID" value="KKD00649.1"/>
    <property type="molecule type" value="Genomic_DNA"/>
</dbReference>
<dbReference type="PROSITE" id="PS50109">
    <property type="entry name" value="HIS_KIN"/>
    <property type="match status" value="1"/>
</dbReference>
<dbReference type="GO" id="GO:0005886">
    <property type="term" value="C:plasma membrane"/>
    <property type="evidence" value="ECO:0007669"/>
    <property type="project" value="TreeGrafter"/>
</dbReference>
<sequence>MNLAILPRLRHRVMITSIAIIALITSALAWVINELYSQSYMAAYSTDLVAQMPLVVAQLNRAGLIKDVDKWIDSLDPSATDYMSVLCDLNDNTMWLSNEAKAAGLTGICSSLPDSMQTPTLVKADNTKSYIAYDISRDRENGNAYQLVVLRSGTAYEQSLKRLHNRTALYLGLFVLIAVAFLIAAFHWSFQPLRKLATQLNQVTDAKREQLDNDFPTELQDVTQSLNRLIRISNDKTARYRHAMDDLAHSLKTRLAAANALLDDHSLPRCDLNHRMLEQISQMDDLVQYQLKRALMGQQGLQKDKTLLNPVVESFERMLKKIYSTKQVTLKRQYSTALNLPLNRTDLMELLGNLLENAFRFCISEIRLSAARQQGKLVIRIEDDGPGVSDDMREAIFQRGIRADQRNPGQGIGLSVCHDIVSCYGGRIYVEKASIEGAAFVIELPDDKNN</sequence>
<dbReference type="GO" id="GO:0000160">
    <property type="term" value="P:phosphorelay signal transduction system"/>
    <property type="evidence" value="ECO:0007669"/>
    <property type="project" value="TreeGrafter"/>
</dbReference>
<dbReference type="GO" id="GO:0005524">
    <property type="term" value="F:ATP binding"/>
    <property type="evidence" value="ECO:0007669"/>
    <property type="project" value="UniProtKB-KW"/>
</dbReference>
<evidence type="ECO:0000256" key="3">
    <source>
        <dbReference type="ARBA" id="ARBA00012438"/>
    </source>
</evidence>
<dbReference type="CDD" id="cd16954">
    <property type="entry name" value="HATPase_PhoQ-like"/>
    <property type="match status" value="1"/>
</dbReference>
<dbReference type="InterPro" id="IPR003594">
    <property type="entry name" value="HATPase_dom"/>
</dbReference>
<evidence type="ECO:0000256" key="1">
    <source>
        <dbReference type="ARBA" id="ARBA00000085"/>
    </source>
</evidence>
<dbReference type="AlphaFoldDB" id="A0A0F5VEV6"/>
<evidence type="ECO:0000259" key="13">
    <source>
        <dbReference type="PROSITE" id="PS50109"/>
    </source>
</evidence>
<keyword evidence="5" id="KW-0808">Transferase</keyword>
<dbReference type="PATRIC" id="fig|265726.11.peg.3087"/>
<evidence type="ECO:0000256" key="2">
    <source>
        <dbReference type="ARBA" id="ARBA00004370"/>
    </source>
</evidence>
<evidence type="ECO:0000256" key="12">
    <source>
        <dbReference type="SAM" id="Phobius"/>
    </source>
</evidence>
<evidence type="ECO:0000256" key="11">
    <source>
        <dbReference type="ARBA" id="ARBA00023136"/>
    </source>
</evidence>
<evidence type="ECO:0000256" key="10">
    <source>
        <dbReference type="ARBA" id="ARBA00022989"/>
    </source>
</evidence>
<dbReference type="Proteomes" id="UP000033633">
    <property type="component" value="Unassembled WGS sequence"/>
</dbReference>
<dbReference type="STRING" id="265726.KY46_05940"/>
<comment type="catalytic activity">
    <reaction evidence="1">
        <text>ATP + protein L-histidine = ADP + protein N-phospho-L-histidine.</text>
        <dbReference type="EC" id="2.7.13.3"/>
    </reaction>
</comment>
<evidence type="ECO:0000256" key="6">
    <source>
        <dbReference type="ARBA" id="ARBA00022692"/>
    </source>
</evidence>
<proteinExistence type="predicted"/>
<comment type="subcellular location">
    <subcellularLocation>
        <location evidence="2">Membrane</location>
    </subcellularLocation>
</comment>
<keyword evidence="10 12" id="KW-1133">Transmembrane helix</keyword>
<organism evidence="14 15">
    <name type="scientific">Photobacterium halotolerans</name>
    <dbReference type="NCBI Taxonomy" id="265726"/>
    <lineage>
        <taxon>Bacteria</taxon>
        <taxon>Pseudomonadati</taxon>
        <taxon>Pseudomonadota</taxon>
        <taxon>Gammaproteobacteria</taxon>
        <taxon>Vibrionales</taxon>
        <taxon>Vibrionaceae</taxon>
        <taxon>Photobacterium</taxon>
    </lineage>
</organism>
<dbReference type="PANTHER" id="PTHR45436">
    <property type="entry name" value="SENSOR HISTIDINE KINASE YKOH"/>
    <property type="match status" value="1"/>
</dbReference>
<dbReference type="InterPro" id="IPR036890">
    <property type="entry name" value="HATPase_C_sf"/>
</dbReference>
<dbReference type="PRINTS" id="PR00344">
    <property type="entry name" value="BCTRLSENSOR"/>
</dbReference>
<evidence type="ECO:0000256" key="8">
    <source>
        <dbReference type="ARBA" id="ARBA00022777"/>
    </source>
</evidence>
<evidence type="ECO:0000256" key="9">
    <source>
        <dbReference type="ARBA" id="ARBA00022840"/>
    </source>
</evidence>
<keyword evidence="7" id="KW-0547">Nucleotide-binding</keyword>